<dbReference type="InterPro" id="IPR026742">
    <property type="entry name" value="Centrosomal_kizuma"/>
</dbReference>
<evidence type="ECO:0000256" key="2">
    <source>
        <dbReference type="ARBA" id="ARBA00004300"/>
    </source>
</evidence>
<reference evidence="12" key="1">
    <citation type="submission" date="2022-02" db="EMBL/GenBank/DDBJ databases">
        <title>Atlantic sturgeon de novo genome assembly.</title>
        <authorList>
            <person name="Stock M."/>
            <person name="Klopp C."/>
            <person name="Guiguen Y."/>
            <person name="Cabau C."/>
            <person name="Parinello H."/>
            <person name="Santidrian Yebra-Pimentel E."/>
            <person name="Kuhl H."/>
            <person name="Dirks R.P."/>
            <person name="Guessner J."/>
            <person name="Wuertz S."/>
            <person name="Du K."/>
            <person name="Schartl M."/>
        </authorList>
    </citation>
    <scope>NUCLEOTIDE SEQUENCE</scope>
    <source>
        <strain evidence="12">STURGEONOMICS-FGT-2020</strain>
        <tissue evidence="12">Whole blood</tissue>
    </source>
</reference>
<keyword evidence="13" id="KW-1185">Reference proteome</keyword>
<feature type="compositionally biased region" description="Pro residues" evidence="11">
    <location>
        <begin position="101"/>
        <end position="110"/>
    </location>
</feature>
<evidence type="ECO:0000256" key="9">
    <source>
        <dbReference type="ARBA" id="ARBA00031153"/>
    </source>
</evidence>
<comment type="function">
    <text evidence="8">Centrosomal protein required for establishing a robust mitotic centrosome architecture that can endure the forces that converge on the centrosomes during spindle formation. Required for stabilizing the expanded pericentriolar material around the centriole.</text>
</comment>
<protein>
    <recommendedName>
        <fullName evidence="4">Centrosomal protein kizuna</fullName>
    </recommendedName>
    <alternativeName>
        <fullName evidence="9">Polo-like kinase 1 substrate 1</fullName>
    </alternativeName>
</protein>
<evidence type="ECO:0000256" key="8">
    <source>
        <dbReference type="ARBA" id="ARBA00024919"/>
    </source>
</evidence>
<comment type="subcellular location">
    <subcellularLocation>
        <location evidence="1">Cytoplasm</location>
        <location evidence="1">Cytoskeleton</location>
        <location evidence="1">Cilium basal body</location>
    </subcellularLocation>
    <subcellularLocation>
        <location evidence="2">Cytoplasm</location>
        <location evidence="2">Cytoskeleton</location>
        <location evidence="2">Microtubule organizing center</location>
        <location evidence="2">Centrosome</location>
    </subcellularLocation>
</comment>
<evidence type="ECO:0000313" key="12">
    <source>
        <dbReference type="EMBL" id="KAK1150906.1"/>
    </source>
</evidence>
<keyword evidence="7" id="KW-0966">Cell projection</keyword>
<gene>
    <name evidence="12" type="ORF">AOXY_G33315</name>
</gene>
<evidence type="ECO:0000256" key="1">
    <source>
        <dbReference type="ARBA" id="ARBA00004120"/>
    </source>
</evidence>
<keyword evidence="10" id="KW-0175">Coiled coil</keyword>
<accession>A0AAD8CI49</accession>
<keyword evidence="6" id="KW-0206">Cytoskeleton</keyword>
<evidence type="ECO:0000256" key="7">
    <source>
        <dbReference type="ARBA" id="ARBA00023273"/>
    </source>
</evidence>
<comment type="similarity">
    <text evidence="3">Belongs to the kizuna family.</text>
</comment>
<evidence type="ECO:0000256" key="10">
    <source>
        <dbReference type="SAM" id="Coils"/>
    </source>
</evidence>
<evidence type="ECO:0000256" key="5">
    <source>
        <dbReference type="ARBA" id="ARBA00022490"/>
    </source>
</evidence>
<dbReference type="PANTHER" id="PTHR16299:SF2">
    <property type="entry name" value="CENTROSOMAL PROTEIN KIZUNA"/>
    <property type="match status" value="1"/>
</dbReference>
<evidence type="ECO:0000313" key="13">
    <source>
        <dbReference type="Proteomes" id="UP001230051"/>
    </source>
</evidence>
<evidence type="ECO:0000256" key="6">
    <source>
        <dbReference type="ARBA" id="ARBA00023212"/>
    </source>
</evidence>
<dbReference type="PANTHER" id="PTHR16299">
    <property type="entry name" value="CENTROSOMAL PROTEIN KIZUNA"/>
    <property type="match status" value="1"/>
</dbReference>
<dbReference type="GO" id="GO:0005813">
    <property type="term" value="C:centrosome"/>
    <property type="evidence" value="ECO:0007669"/>
    <property type="project" value="UniProtKB-SubCell"/>
</dbReference>
<comment type="caution">
    <text evidence="12">The sequence shown here is derived from an EMBL/GenBank/DDBJ whole genome shotgun (WGS) entry which is preliminary data.</text>
</comment>
<feature type="coiled-coil region" evidence="10">
    <location>
        <begin position="40"/>
        <end position="70"/>
    </location>
</feature>
<evidence type="ECO:0000256" key="3">
    <source>
        <dbReference type="ARBA" id="ARBA00010767"/>
    </source>
</evidence>
<sequence>MELQKMLITLHRDQRLLRVSELQAQWREVSERERRARLRNQQLLRDFQRVEEAMGELSEHNAAMSRIRTEYERQLEKRFPSWQKKLEEKWRAAQQSKQVHPLPPPPPPAEPGDRSVLVCF</sequence>
<organism evidence="12 13">
    <name type="scientific">Acipenser oxyrinchus oxyrinchus</name>
    <dbReference type="NCBI Taxonomy" id="40147"/>
    <lineage>
        <taxon>Eukaryota</taxon>
        <taxon>Metazoa</taxon>
        <taxon>Chordata</taxon>
        <taxon>Craniata</taxon>
        <taxon>Vertebrata</taxon>
        <taxon>Euteleostomi</taxon>
        <taxon>Actinopterygii</taxon>
        <taxon>Chondrostei</taxon>
        <taxon>Acipenseriformes</taxon>
        <taxon>Acipenseridae</taxon>
        <taxon>Acipenser</taxon>
    </lineage>
</organism>
<evidence type="ECO:0000256" key="11">
    <source>
        <dbReference type="SAM" id="MobiDB-lite"/>
    </source>
</evidence>
<dbReference type="EMBL" id="JAGXEW010000055">
    <property type="protein sequence ID" value="KAK1150906.1"/>
    <property type="molecule type" value="Genomic_DNA"/>
</dbReference>
<dbReference type="AlphaFoldDB" id="A0AAD8CI49"/>
<keyword evidence="5" id="KW-0963">Cytoplasm</keyword>
<evidence type="ECO:0000256" key="4">
    <source>
        <dbReference type="ARBA" id="ARBA00013872"/>
    </source>
</evidence>
<feature type="region of interest" description="Disordered" evidence="11">
    <location>
        <begin position="93"/>
        <end position="115"/>
    </location>
</feature>
<dbReference type="Proteomes" id="UP001230051">
    <property type="component" value="Unassembled WGS sequence"/>
</dbReference>
<dbReference type="GO" id="GO:0007051">
    <property type="term" value="P:spindle organization"/>
    <property type="evidence" value="ECO:0007669"/>
    <property type="project" value="InterPro"/>
</dbReference>
<name>A0AAD8CI49_ACIOX</name>
<proteinExistence type="inferred from homology"/>